<proteinExistence type="predicted"/>
<dbReference type="SMART" id="SM00901">
    <property type="entry name" value="FRG"/>
    <property type="match status" value="1"/>
</dbReference>
<reference evidence="3" key="1">
    <citation type="journal article" date="2019" name="Int. J. Syst. Evol. Microbiol.">
        <title>The Global Catalogue of Microorganisms (GCM) 10K type strain sequencing project: providing services to taxonomists for standard genome sequencing and annotation.</title>
        <authorList>
            <consortium name="The Broad Institute Genomics Platform"/>
            <consortium name="The Broad Institute Genome Sequencing Center for Infectious Disease"/>
            <person name="Wu L."/>
            <person name="Ma J."/>
        </authorList>
    </citation>
    <scope>NUCLEOTIDE SEQUENCE [LARGE SCALE GENOMIC DNA]</scope>
    <source>
        <strain evidence="3">KCTC 42498</strain>
    </source>
</reference>
<organism evidence="2 3">
    <name type="scientific">Pontibacter locisalis</name>
    <dbReference type="NCBI Taxonomy" id="1719035"/>
    <lineage>
        <taxon>Bacteria</taxon>
        <taxon>Pseudomonadati</taxon>
        <taxon>Bacteroidota</taxon>
        <taxon>Cytophagia</taxon>
        <taxon>Cytophagales</taxon>
        <taxon>Hymenobacteraceae</taxon>
        <taxon>Pontibacter</taxon>
    </lineage>
</organism>
<dbReference type="InterPro" id="IPR014966">
    <property type="entry name" value="FRG-dom"/>
</dbReference>
<dbReference type="InterPro" id="IPR037038">
    <property type="entry name" value="HepT-like_sf"/>
</dbReference>
<dbReference type="EMBL" id="JBHULU010000005">
    <property type="protein sequence ID" value="MFD2513181.1"/>
    <property type="molecule type" value="Genomic_DNA"/>
</dbReference>
<protein>
    <submittedName>
        <fullName evidence="2">FRG domain-containing protein</fullName>
    </submittedName>
</protein>
<evidence type="ECO:0000259" key="1">
    <source>
        <dbReference type="SMART" id="SM00901"/>
    </source>
</evidence>
<feature type="domain" description="FRG" evidence="1">
    <location>
        <begin position="48"/>
        <end position="161"/>
    </location>
</feature>
<dbReference type="Proteomes" id="UP001597544">
    <property type="component" value="Unassembled WGS sequence"/>
</dbReference>
<comment type="caution">
    <text evidence="2">The sequence shown here is derived from an EMBL/GenBank/DDBJ whole genome shotgun (WGS) entry which is preliminary data.</text>
</comment>
<dbReference type="RefSeq" id="WP_377503639.1">
    <property type="nucleotide sequence ID" value="NZ_JBHULU010000005.1"/>
</dbReference>
<gene>
    <name evidence="2" type="ORF">ACFSRY_04840</name>
</gene>
<sequence>MRSITPELTEELHNQIPDVKKIKSSTPVNVDTFRELVEHIAKLSYVNKDHMLFFRGQANDYVNKAGNSTFYPSIYRGDYVSHKELINRFDILEGASRQLVKLFEEQRIDGYKDLKRRKYIQWSILQHYEVCATPLLDFTHSLRVACSFATNDNVADHAYIFVFGLPYITNRISINSEHDLVNVRLLSICPPRALRPHFQEGYLVGTDDVTTGYETKTELDFHNRLIIKFKIPNTTSFWGTGFSNIPKESLYPDNDIIQDLCSQIKDLADKELKSGELGDFLKAWSQLEDYINNIALNFSKRYLPLRESIKILEVNYVIPSDLFREIDNIRKFRNILVHTPIKVKNNDIVKHLNQVNDLLNFLRNK</sequence>
<evidence type="ECO:0000313" key="3">
    <source>
        <dbReference type="Proteomes" id="UP001597544"/>
    </source>
</evidence>
<evidence type="ECO:0000313" key="2">
    <source>
        <dbReference type="EMBL" id="MFD2513181.1"/>
    </source>
</evidence>
<name>A0ABW5IHT7_9BACT</name>
<dbReference type="Gene3D" id="1.20.120.580">
    <property type="entry name" value="bsu32300-like"/>
    <property type="match status" value="1"/>
</dbReference>
<keyword evidence="3" id="KW-1185">Reference proteome</keyword>
<accession>A0ABW5IHT7</accession>
<dbReference type="Pfam" id="PF08867">
    <property type="entry name" value="FRG"/>
    <property type="match status" value="1"/>
</dbReference>